<dbReference type="EMBL" id="JARKIB010000059">
    <property type="protein sequence ID" value="KAJ7752379.1"/>
    <property type="molecule type" value="Genomic_DNA"/>
</dbReference>
<keyword evidence="2" id="KW-1185">Reference proteome</keyword>
<evidence type="ECO:0000313" key="1">
    <source>
        <dbReference type="EMBL" id="KAJ7752379.1"/>
    </source>
</evidence>
<protein>
    <recommendedName>
        <fullName evidence="3">F-box domain-containing protein</fullName>
    </recommendedName>
</protein>
<sequence>YAPPDDQIQVIRAHLAPHVERLASLKALIHDPSVQRDELMEYINLHTALISPVQRLPQDILQEIFLACLPTDRNTVMSVSEAPLLLGRICSGWRDIVLATPALWASLH</sequence>
<comment type="caution">
    <text evidence="1">The sequence shown here is derived from an EMBL/GenBank/DDBJ whole genome shotgun (WGS) entry which is preliminary data.</text>
</comment>
<name>A0AAD7J0D1_9AGAR</name>
<evidence type="ECO:0008006" key="3">
    <source>
        <dbReference type="Google" id="ProtNLM"/>
    </source>
</evidence>
<accession>A0AAD7J0D1</accession>
<gene>
    <name evidence="1" type="ORF">B0H16DRAFT_1257575</name>
</gene>
<evidence type="ECO:0000313" key="2">
    <source>
        <dbReference type="Proteomes" id="UP001215598"/>
    </source>
</evidence>
<organism evidence="1 2">
    <name type="scientific">Mycena metata</name>
    <dbReference type="NCBI Taxonomy" id="1033252"/>
    <lineage>
        <taxon>Eukaryota</taxon>
        <taxon>Fungi</taxon>
        <taxon>Dikarya</taxon>
        <taxon>Basidiomycota</taxon>
        <taxon>Agaricomycotina</taxon>
        <taxon>Agaricomycetes</taxon>
        <taxon>Agaricomycetidae</taxon>
        <taxon>Agaricales</taxon>
        <taxon>Marasmiineae</taxon>
        <taxon>Mycenaceae</taxon>
        <taxon>Mycena</taxon>
    </lineage>
</organism>
<reference evidence="1" key="1">
    <citation type="submission" date="2023-03" db="EMBL/GenBank/DDBJ databases">
        <title>Massive genome expansion in bonnet fungi (Mycena s.s.) driven by repeated elements and novel gene families across ecological guilds.</title>
        <authorList>
            <consortium name="Lawrence Berkeley National Laboratory"/>
            <person name="Harder C.B."/>
            <person name="Miyauchi S."/>
            <person name="Viragh M."/>
            <person name="Kuo A."/>
            <person name="Thoen E."/>
            <person name="Andreopoulos B."/>
            <person name="Lu D."/>
            <person name="Skrede I."/>
            <person name="Drula E."/>
            <person name="Henrissat B."/>
            <person name="Morin E."/>
            <person name="Kohler A."/>
            <person name="Barry K."/>
            <person name="LaButti K."/>
            <person name="Morin E."/>
            <person name="Salamov A."/>
            <person name="Lipzen A."/>
            <person name="Mereny Z."/>
            <person name="Hegedus B."/>
            <person name="Baldrian P."/>
            <person name="Stursova M."/>
            <person name="Weitz H."/>
            <person name="Taylor A."/>
            <person name="Grigoriev I.V."/>
            <person name="Nagy L.G."/>
            <person name="Martin F."/>
            <person name="Kauserud H."/>
        </authorList>
    </citation>
    <scope>NUCLEOTIDE SEQUENCE</scope>
    <source>
        <strain evidence="1">CBHHK182m</strain>
    </source>
</reference>
<dbReference type="AlphaFoldDB" id="A0AAD7J0D1"/>
<dbReference type="Proteomes" id="UP001215598">
    <property type="component" value="Unassembled WGS sequence"/>
</dbReference>
<feature type="non-terminal residue" evidence="1">
    <location>
        <position position="1"/>
    </location>
</feature>
<proteinExistence type="predicted"/>
<feature type="non-terminal residue" evidence="1">
    <location>
        <position position="108"/>
    </location>
</feature>